<reference evidence="2 3" key="2">
    <citation type="journal article" date="2015" name="J. Bacteriol.">
        <title>Genomic, proteomic, and biochemical analysis of the organohalide respiratory pathway in Desulfitobacterium dehalogenans.</title>
        <authorList>
            <person name="Kruse T."/>
            <person name="van de Pas B.A."/>
            <person name="Atteia A."/>
            <person name="Krab K."/>
            <person name="Hagen W.R."/>
            <person name="Goodwin L."/>
            <person name="Chain P."/>
            <person name="Boeren S."/>
            <person name="Maphosa F."/>
            <person name="Schraa G."/>
            <person name="de Vos W.M."/>
            <person name="van der Oost J."/>
            <person name="Smidt H."/>
            <person name="Stams A.J."/>
        </authorList>
    </citation>
    <scope>NUCLEOTIDE SEQUENCE [LARGE SCALE GENOMIC DNA]</scope>
    <source>
        <strain evidence="3">ATCC 51507 / DSM 9161 / JW/IU-DC1</strain>
    </source>
</reference>
<evidence type="ECO:0000313" key="2">
    <source>
        <dbReference type="EMBL" id="AFL98952.1"/>
    </source>
</evidence>
<evidence type="ECO:0000256" key="1">
    <source>
        <dbReference type="SAM" id="MobiDB-lite"/>
    </source>
</evidence>
<name>I4A4R8_DESDJ</name>
<protein>
    <submittedName>
        <fullName evidence="2">Uncharacterized protein</fullName>
    </submittedName>
</protein>
<proteinExistence type="predicted"/>
<dbReference type="EMBL" id="CP003348">
    <property type="protein sequence ID" value="AFL98952.1"/>
    <property type="molecule type" value="Genomic_DNA"/>
</dbReference>
<gene>
    <name evidence="2" type="ordered locus">Desde_0490</name>
</gene>
<reference evidence="3" key="1">
    <citation type="submission" date="2012-06" db="EMBL/GenBank/DDBJ databases">
        <title>Complete sequence of Desulfitobacterium dehalogenans ATCC 51507.</title>
        <authorList>
            <person name="Lucas S."/>
            <person name="Han J."/>
            <person name="Lapidus A."/>
            <person name="Cheng J.-F."/>
            <person name="Goodwin L."/>
            <person name="Pitluck S."/>
            <person name="Peters L."/>
            <person name="Ovchinnikova G."/>
            <person name="Teshima H."/>
            <person name="Detter J.C."/>
            <person name="Han C."/>
            <person name="Tapia R."/>
            <person name="Land M."/>
            <person name="Hauser L."/>
            <person name="Kyrpides N."/>
            <person name="Ivanova N."/>
            <person name="Pagani I."/>
            <person name="Kruse T."/>
            <person name="de Vos W.M."/>
            <person name="Smidt H."/>
            <person name="Woyke T."/>
        </authorList>
    </citation>
    <scope>NUCLEOTIDE SEQUENCE [LARGE SCALE GENOMIC DNA]</scope>
    <source>
        <strain evidence="3">ATCC 51507 / DSM 9161 / JW/IU-DC1</strain>
    </source>
</reference>
<feature type="compositionally biased region" description="Basic residues" evidence="1">
    <location>
        <begin position="1"/>
        <end position="11"/>
    </location>
</feature>
<dbReference type="AlphaFoldDB" id="I4A4R8"/>
<dbReference type="HOGENOM" id="CLU_206939_0_0_9"/>
<evidence type="ECO:0000313" key="3">
    <source>
        <dbReference type="Proteomes" id="UP000006053"/>
    </source>
</evidence>
<feature type="region of interest" description="Disordered" evidence="1">
    <location>
        <begin position="1"/>
        <end position="31"/>
    </location>
</feature>
<organism evidence="2 3">
    <name type="scientific">Desulfitobacterium dehalogenans (strain ATCC 51507 / DSM 9161 / JW/IU-DC1)</name>
    <dbReference type="NCBI Taxonomy" id="756499"/>
    <lineage>
        <taxon>Bacteria</taxon>
        <taxon>Bacillati</taxon>
        <taxon>Bacillota</taxon>
        <taxon>Clostridia</taxon>
        <taxon>Eubacteriales</taxon>
        <taxon>Desulfitobacteriaceae</taxon>
        <taxon>Desulfitobacterium</taxon>
    </lineage>
</organism>
<dbReference type="Proteomes" id="UP000006053">
    <property type="component" value="Chromosome"/>
</dbReference>
<accession>I4A4R8</accession>
<dbReference type="RefSeq" id="WP_014792446.1">
    <property type="nucleotide sequence ID" value="NC_018017.1"/>
</dbReference>
<dbReference type="KEGG" id="ddh:Desde_0490"/>
<keyword evidence="3" id="KW-1185">Reference proteome</keyword>
<sequence length="52" mass="5810">MKKNPKQTQKNKLKEPTFAPGSDLDQDASIQDVNKGNYTKVVKAVYDEVDPS</sequence>